<protein>
    <submittedName>
        <fullName evidence="6">Crp/Fnr family transcriptional regulator</fullName>
    </submittedName>
</protein>
<organism evidence="6">
    <name type="scientific">Paenibacillus sp. BIHB 4019</name>
    <dbReference type="NCBI Taxonomy" id="1870819"/>
    <lineage>
        <taxon>Bacteria</taxon>
        <taxon>Bacillati</taxon>
        <taxon>Bacillota</taxon>
        <taxon>Bacilli</taxon>
        <taxon>Bacillales</taxon>
        <taxon>Paenibacillaceae</taxon>
        <taxon>Paenibacillus</taxon>
    </lineage>
</organism>
<dbReference type="AlphaFoldDB" id="A0A1B2DNE8"/>
<evidence type="ECO:0000256" key="3">
    <source>
        <dbReference type="ARBA" id="ARBA00022989"/>
    </source>
</evidence>
<dbReference type="EMBL" id="CP016808">
    <property type="protein sequence ID" value="ANY69239.1"/>
    <property type="molecule type" value="Genomic_DNA"/>
</dbReference>
<keyword evidence="3 5" id="KW-1133">Transmembrane helix</keyword>
<name>A0A1B2DNE8_9BACL</name>
<reference evidence="6" key="1">
    <citation type="submission" date="2016-08" db="EMBL/GenBank/DDBJ databases">
        <title>Complete Genome Seqeunce of Paenibacillus sp. BIHB 4019 from tea rhizoplane.</title>
        <authorList>
            <person name="Thakur R."/>
            <person name="Swarnkar M.K."/>
            <person name="Gulati A."/>
        </authorList>
    </citation>
    <scope>NUCLEOTIDE SEQUENCE [LARGE SCALE GENOMIC DNA]</scope>
    <source>
        <strain evidence="6">BIHB4019</strain>
    </source>
</reference>
<dbReference type="Pfam" id="PF07681">
    <property type="entry name" value="DoxX"/>
    <property type="match status" value="1"/>
</dbReference>
<dbReference type="PANTHER" id="PTHR39157">
    <property type="entry name" value="INTEGRAL MEMBRANE PROTEIN-RELATED"/>
    <property type="match status" value="1"/>
</dbReference>
<dbReference type="GO" id="GO:0016020">
    <property type="term" value="C:membrane"/>
    <property type="evidence" value="ECO:0007669"/>
    <property type="project" value="UniProtKB-SubCell"/>
</dbReference>
<evidence type="ECO:0000256" key="2">
    <source>
        <dbReference type="ARBA" id="ARBA00022692"/>
    </source>
</evidence>
<keyword evidence="2 5" id="KW-0812">Transmembrane</keyword>
<keyword evidence="4 5" id="KW-0472">Membrane</keyword>
<feature type="transmembrane region" description="Helical" evidence="5">
    <location>
        <begin position="129"/>
        <end position="148"/>
    </location>
</feature>
<proteinExistence type="predicted"/>
<evidence type="ECO:0000313" key="6">
    <source>
        <dbReference type="EMBL" id="ANY69239.1"/>
    </source>
</evidence>
<sequence length="180" mass="19372">MVLTWMKESRMAAAFFVLLRLYIGMKWLSAGWGKLTGEGFSSAGFMANAVENPITDKATGLLVYPVYTGFLEHFALPNAGLFNLIIPIGEFLVGLGLILGAFTSTAVLFGLLMNFMFLLAGSISTNPWMVLLGGIILIGGANAGKFGLDHYLLPYMKTRFQRIAGKSRNGGDNPIKPTAG</sequence>
<evidence type="ECO:0000256" key="4">
    <source>
        <dbReference type="ARBA" id="ARBA00023136"/>
    </source>
</evidence>
<dbReference type="InterPro" id="IPR032808">
    <property type="entry name" value="DoxX"/>
</dbReference>
<comment type="subcellular location">
    <subcellularLocation>
        <location evidence="1">Membrane</location>
        <topology evidence="1">Multi-pass membrane protein</topology>
    </subcellularLocation>
</comment>
<accession>A0A1B2DNE8</accession>
<evidence type="ECO:0000256" key="5">
    <source>
        <dbReference type="SAM" id="Phobius"/>
    </source>
</evidence>
<dbReference type="PANTHER" id="PTHR39157:SF1">
    <property type="entry name" value="DOXX FAMILY PROTEIN"/>
    <property type="match status" value="1"/>
</dbReference>
<evidence type="ECO:0000256" key="1">
    <source>
        <dbReference type="ARBA" id="ARBA00004141"/>
    </source>
</evidence>
<gene>
    <name evidence="6" type="ORF">BBD42_24205</name>
</gene>